<dbReference type="RefSeq" id="WP_409120089.1">
    <property type="nucleotide sequence ID" value="NZ_JBJVNI010000001.1"/>
</dbReference>
<dbReference type="InterPro" id="IPR011008">
    <property type="entry name" value="Dimeric_a/b-barrel"/>
</dbReference>
<dbReference type="InterPro" id="IPR006765">
    <property type="entry name" value="Polyketide_synth_cyclase"/>
</dbReference>
<sequence length="116" mass="13037">MHTTLIVARHVPGSEKEIARLFTESDGTGLPEEIGVHTRKLFTFHDIYIHLVESQAPVGRAIDAAHANPLFQQISTALDAYIRPFEERWGDAERASAKQFYEWRRGEGVVRSGYGG</sequence>
<keyword evidence="2" id="KW-1185">Reference proteome</keyword>
<dbReference type="Proteomes" id="UP001631957">
    <property type="component" value="Unassembled WGS sequence"/>
</dbReference>
<accession>A0ABW9HGZ2</accession>
<dbReference type="EMBL" id="JBJVNI010000001">
    <property type="protein sequence ID" value="MFM9607299.1"/>
    <property type="molecule type" value="Genomic_DNA"/>
</dbReference>
<dbReference type="InterPro" id="IPR038474">
    <property type="entry name" value="Polyketide_synth_cyclase_sf"/>
</dbReference>
<comment type="caution">
    <text evidence="1">The sequence shown here is derived from an EMBL/GenBank/DDBJ whole genome shotgun (WGS) entry which is preliminary data.</text>
</comment>
<gene>
    <name evidence="1" type="ORF">ACKI18_01080</name>
</gene>
<evidence type="ECO:0000313" key="2">
    <source>
        <dbReference type="Proteomes" id="UP001631957"/>
    </source>
</evidence>
<organism evidence="1 2">
    <name type="scientific">Streptomyces niveiscabiei</name>
    <dbReference type="NCBI Taxonomy" id="164115"/>
    <lineage>
        <taxon>Bacteria</taxon>
        <taxon>Bacillati</taxon>
        <taxon>Actinomycetota</taxon>
        <taxon>Actinomycetes</taxon>
        <taxon>Kitasatosporales</taxon>
        <taxon>Streptomycetaceae</taxon>
        <taxon>Streptomyces</taxon>
    </lineage>
</organism>
<dbReference type="Gene3D" id="3.30.70.1090">
    <property type="entry name" value="Dimeric alpha+beta barrel"/>
    <property type="match status" value="1"/>
</dbReference>
<dbReference type="Pfam" id="PF04673">
    <property type="entry name" value="Cyclase_polyket"/>
    <property type="match status" value="1"/>
</dbReference>
<proteinExistence type="predicted"/>
<dbReference type="SUPFAM" id="SSF54909">
    <property type="entry name" value="Dimeric alpha+beta barrel"/>
    <property type="match status" value="1"/>
</dbReference>
<reference evidence="1 2" key="1">
    <citation type="submission" date="2024-12" db="EMBL/GenBank/DDBJ databases">
        <title>Forecasting of Potato common scab and diversities of Pathogenic streptomyces spp. in china.</title>
        <authorList>
            <person name="Handique U."/>
            <person name="Wu J."/>
        </authorList>
    </citation>
    <scope>NUCLEOTIDE SEQUENCE [LARGE SCALE GENOMIC DNA]</scope>
    <source>
        <strain evidence="1 2">ZRIMU1530</strain>
    </source>
</reference>
<evidence type="ECO:0000313" key="1">
    <source>
        <dbReference type="EMBL" id="MFM9607299.1"/>
    </source>
</evidence>
<name>A0ABW9HGZ2_9ACTN</name>
<protein>
    <submittedName>
        <fullName evidence="1">TcmI family type II polyketide cyclase</fullName>
    </submittedName>
</protein>